<protein>
    <recommendedName>
        <fullName evidence="3">Ricin B lectin domain-containing protein</fullName>
    </recommendedName>
</protein>
<evidence type="ECO:0008006" key="3">
    <source>
        <dbReference type="Google" id="ProtNLM"/>
    </source>
</evidence>
<comment type="caution">
    <text evidence="1">The sequence shown here is derived from an EMBL/GenBank/DDBJ whole genome shotgun (WGS) entry which is preliminary data.</text>
</comment>
<reference evidence="1 2" key="1">
    <citation type="submission" date="2024-01" db="EMBL/GenBank/DDBJ databases">
        <title>A draft genome for a cacao thread blight-causing isolate of Paramarasmius palmivorus.</title>
        <authorList>
            <person name="Baruah I.K."/>
            <person name="Bukari Y."/>
            <person name="Amoako-Attah I."/>
            <person name="Meinhardt L.W."/>
            <person name="Bailey B.A."/>
            <person name="Cohen S.P."/>
        </authorList>
    </citation>
    <scope>NUCLEOTIDE SEQUENCE [LARGE SCALE GENOMIC DNA]</scope>
    <source>
        <strain evidence="1 2">GH-12</strain>
    </source>
</reference>
<sequence length="104" mass="11188">MPLQTGYYKVSNANLCVALDTDVVGTPLNLRTDDNSTQLKWHFDSQQSGAFYLVYSEYAGTVPKPGAAPNALPITPDMDIVGDADSGSDEWVLSSVPGLENTYT</sequence>
<evidence type="ECO:0000313" key="2">
    <source>
        <dbReference type="Proteomes" id="UP001383192"/>
    </source>
</evidence>
<gene>
    <name evidence="1" type="ORF">VNI00_003492</name>
</gene>
<proteinExistence type="predicted"/>
<organism evidence="1 2">
    <name type="scientific">Paramarasmius palmivorus</name>
    <dbReference type="NCBI Taxonomy" id="297713"/>
    <lineage>
        <taxon>Eukaryota</taxon>
        <taxon>Fungi</taxon>
        <taxon>Dikarya</taxon>
        <taxon>Basidiomycota</taxon>
        <taxon>Agaricomycotina</taxon>
        <taxon>Agaricomycetes</taxon>
        <taxon>Agaricomycetidae</taxon>
        <taxon>Agaricales</taxon>
        <taxon>Marasmiineae</taxon>
        <taxon>Marasmiaceae</taxon>
        <taxon>Paramarasmius</taxon>
    </lineage>
</organism>
<dbReference type="EMBL" id="JAYKXP010000009">
    <property type="protein sequence ID" value="KAK7054299.1"/>
    <property type="molecule type" value="Genomic_DNA"/>
</dbReference>
<evidence type="ECO:0000313" key="1">
    <source>
        <dbReference type="EMBL" id="KAK7054299.1"/>
    </source>
</evidence>
<feature type="non-terminal residue" evidence="1">
    <location>
        <position position="104"/>
    </location>
</feature>
<name>A0AAW0DST8_9AGAR</name>
<dbReference type="Proteomes" id="UP001383192">
    <property type="component" value="Unassembled WGS sequence"/>
</dbReference>
<keyword evidence="2" id="KW-1185">Reference proteome</keyword>
<accession>A0AAW0DST8</accession>
<dbReference type="AlphaFoldDB" id="A0AAW0DST8"/>